<gene>
    <name evidence="2" type="ORF">DAA48_16005</name>
</gene>
<name>A0A2T4MZT7_AERVE</name>
<dbReference type="Gene3D" id="1.10.510.10">
    <property type="entry name" value="Transferase(Phosphotransferase) domain 1"/>
    <property type="match status" value="1"/>
</dbReference>
<dbReference type="SUPFAM" id="SSF56112">
    <property type="entry name" value="Protein kinase-like (PK-like)"/>
    <property type="match status" value="1"/>
</dbReference>
<dbReference type="GO" id="GO:0005524">
    <property type="term" value="F:ATP binding"/>
    <property type="evidence" value="ECO:0007669"/>
    <property type="project" value="InterPro"/>
</dbReference>
<protein>
    <recommendedName>
        <fullName evidence="1">Protein kinase domain-containing protein</fullName>
    </recommendedName>
</protein>
<dbReference type="InterPro" id="IPR011009">
    <property type="entry name" value="Kinase-like_dom_sf"/>
</dbReference>
<sequence length="568" mass="64098">MRVYVSGNNKAVVLEQKDFVFSGGEGKVFVKGDVAYKIYHDSSKVIEQGRIEELSKISSPFVIKPESMLLDDNNRPIGYSMRALHNTLPLSRLFTTEFRTANNITDQDVYALLQQMRDTLSSLHKQGVLIVDGNEMNYLVSSDFKSVYWIDVDSYQTASYPAKAYSESTLDPLVDVKKKNFSADSDWFAFGIIATQLLVGIHPFKGTYKGSSHSFKRGDVVSRMAKAVSIFHSDVSVNNAVRDFSVIPQSYKQWLTAMFEEKKRMPAPMDMVMSQVSQAVHTAIISSALNMTEVFSSDSAMLDVYCSDQKIAYKTDGYFVADKVKIPYSSSNTHLVFSPRTQTPILVKIKDGKIMMQDTKTKQVYEDDFNLKSFFVYQNRIYGVSEEYIHEISLHENQNKMVIVSGVAEAIMPRSTELYTNVLIQHMMGAMYLTIPSMKDVFLQIRIPEMESKRIINAKYESGVLILVSLADNGDYIHSCYKINQATGKYEWLMEKPSDDASINFAVLDNGIAVVEDSGTFSIFSNEIGKSQVKVVVDPSLVKNIKLSHHRMMLLGIDGNELYHLSMK</sequence>
<evidence type="ECO:0000313" key="2">
    <source>
        <dbReference type="EMBL" id="PTH80067.1"/>
    </source>
</evidence>
<accession>A0A2T4MZT7</accession>
<dbReference type="Proteomes" id="UP000241986">
    <property type="component" value="Unassembled WGS sequence"/>
</dbReference>
<organism evidence="2 3">
    <name type="scientific">Aeromonas veronii</name>
    <dbReference type="NCBI Taxonomy" id="654"/>
    <lineage>
        <taxon>Bacteria</taxon>
        <taxon>Pseudomonadati</taxon>
        <taxon>Pseudomonadota</taxon>
        <taxon>Gammaproteobacteria</taxon>
        <taxon>Aeromonadales</taxon>
        <taxon>Aeromonadaceae</taxon>
        <taxon>Aeromonas</taxon>
    </lineage>
</organism>
<dbReference type="InterPro" id="IPR000719">
    <property type="entry name" value="Prot_kinase_dom"/>
</dbReference>
<dbReference type="PROSITE" id="PS50011">
    <property type="entry name" value="PROTEIN_KINASE_DOM"/>
    <property type="match status" value="1"/>
</dbReference>
<comment type="caution">
    <text evidence="2">The sequence shown here is derived from an EMBL/GenBank/DDBJ whole genome shotgun (WGS) entry which is preliminary data.</text>
</comment>
<dbReference type="AlphaFoldDB" id="A0A2T4MZT7"/>
<reference evidence="2 3" key="1">
    <citation type="submission" date="2018-03" db="EMBL/GenBank/DDBJ databases">
        <title>Aeromonas veronii whole genome sequencing and analysis.</title>
        <authorList>
            <person name="Xie H."/>
            <person name="Liu T."/>
            <person name="Wang K."/>
        </authorList>
    </citation>
    <scope>NUCLEOTIDE SEQUENCE [LARGE SCALE GENOMIC DNA]</scope>
    <source>
        <strain evidence="2 3">XH.VA.1</strain>
    </source>
</reference>
<dbReference type="EMBL" id="PZKL01000037">
    <property type="protein sequence ID" value="PTH80067.1"/>
    <property type="molecule type" value="Genomic_DNA"/>
</dbReference>
<dbReference type="GO" id="GO:0004672">
    <property type="term" value="F:protein kinase activity"/>
    <property type="evidence" value="ECO:0007669"/>
    <property type="project" value="InterPro"/>
</dbReference>
<proteinExistence type="predicted"/>
<dbReference type="RefSeq" id="WP_107683950.1">
    <property type="nucleotide sequence ID" value="NZ_PZKL01000037.1"/>
</dbReference>
<evidence type="ECO:0000313" key="3">
    <source>
        <dbReference type="Proteomes" id="UP000241986"/>
    </source>
</evidence>
<evidence type="ECO:0000259" key="1">
    <source>
        <dbReference type="PROSITE" id="PS50011"/>
    </source>
</evidence>
<feature type="domain" description="Protein kinase" evidence="1">
    <location>
        <begin position="1"/>
        <end position="284"/>
    </location>
</feature>